<dbReference type="Gene3D" id="3.90.1150.10">
    <property type="entry name" value="Aspartate Aminotransferase, domain 1"/>
    <property type="match status" value="1"/>
</dbReference>
<dbReference type="SUPFAM" id="SSF53383">
    <property type="entry name" value="PLP-dependent transferases"/>
    <property type="match status" value="1"/>
</dbReference>
<comment type="catalytic activity">
    <reaction evidence="9">
        <text>(sulfur carrier)-H + L-cysteine = (sulfur carrier)-SH + L-alanine</text>
        <dbReference type="Rhea" id="RHEA:43892"/>
        <dbReference type="Rhea" id="RHEA-COMP:14737"/>
        <dbReference type="Rhea" id="RHEA-COMP:14739"/>
        <dbReference type="ChEBI" id="CHEBI:29917"/>
        <dbReference type="ChEBI" id="CHEBI:35235"/>
        <dbReference type="ChEBI" id="CHEBI:57972"/>
        <dbReference type="ChEBI" id="CHEBI:64428"/>
        <dbReference type="EC" id="2.8.1.7"/>
    </reaction>
</comment>
<dbReference type="FunFam" id="3.40.640.10:FF:000084">
    <property type="entry name" value="IscS-like cysteine desulfurase"/>
    <property type="match status" value="1"/>
</dbReference>
<dbReference type="Gene3D" id="1.10.260.50">
    <property type="match status" value="1"/>
</dbReference>
<feature type="domain" description="Aminotransferase class V" evidence="11">
    <location>
        <begin position="3"/>
        <end position="365"/>
    </location>
</feature>
<evidence type="ECO:0000256" key="4">
    <source>
        <dbReference type="ARBA" id="ARBA00022679"/>
    </source>
</evidence>
<dbReference type="PANTHER" id="PTHR11601">
    <property type="entry name" value="CYSTEINE DESULFURYLASE FAMILY MEMBER"/>
    <property type="match status" value="1"/>
</dbReference>
<evidence type="ECO:0000256" key="6">
    <source>
        <dbReference type="ARBA" id="ARBA00022898"/>
    </source>
</evidence>
<comment type="similarity">
    <text evidence="2">Belongs to the class-V pyridoxal-phosphate-dependent aminotransferase family. NifS/IscS subfamily.</text>
</comment>
<name>A0A926N5N8_9BACL</name>
<comment type="cofactor">
    <cofactor evidence="1 10">
        <name>pyridoxal 5'-phosphate</name>
        <dbReference type="ChEBI" id="CHEBI:597326"/>
    </cofactor>
</comment>
<sequence length="380" mass="41993">MNVYLDHAATTPIHPEVRLAMLPYLEDSFGNPSSIHSFGRRARHAIDHARDQVAKGLNTKANHIVFTSGGTEADNLAVMGVAQAERSNEKNHIITTQIEHHAVLDTCRYLETLGYEITYLPVDRTGRMDLNDLKTAITERTALISIMYGNNEVGTLQPIREIGELAKEKGIIFHTDAVQALGVKKLDVNDLPVDLLTITGHKINGPKGIGALYIKDNLKIIPRTFGGSQERRKRPGTENILGIIGLGQAVEIAVKNQEQNEQRLDELRNHFLQALDIHHIQYVMNGNRELTLPHILNISFPGMDTETLLMNLDMVGIACSSGSACTSGTLEVSHVLEAMNLSKQITKSAVRFSLGLGTKTAEIDYTVQQIQRIMNRLQGN</sequence>
<keyword evidence="8" id="KW-0411">Iron-sulfur</keyword>
<evidence type="ECO:0000256" key="7">
    <source>
        <dbReference type="ARBA" id="ARBA00023004"/>
    </source>
</evidence>
<protein>
    <recommendedName>
        <fullName evidence="3">cysteine desulfurase</fullName>
        <ecNumber evidence="3">2.8.1.7</ecNumber>
    </recommendedName>
</protein>
<dbReference type="InterPro" id="IPR015424">
    <property type="entry name" value="PyrdxlP-dep_Trfase"/>
</dbReference>
<keyword evidence="5" id="KW-0479">Metal-binding</keyword>
<dbReference type="Pfam" id="PF00266">
    <property type="entry name" value="Aminotran_5"/>
    <property type="match status" value="1"/>
</dbReference>
<keyword evidence="6" id="KW-0663">Pyridoxal phosphate</keyword>
<evidence type="ECO:0000256" key="3">
    <source>
        <dbReference type="ARBA" id="ARBA00012239"/>
    </source>
</evidence>
<evidence type="ECO:0000256" key="10">
    <source>
        <dbReference type="RuleBase" id="RU004504"/>
    </source>
</evidence>
<dbReference type="GO" id="GO:0051536">
    <property type="term" value="F:iron-sulfur cluster binding"/>
    <property type="evidence" value="ECO:0007669"/>
    <property type="project" value="UniProtKB-KW"/>
</dbReference>
<evidence type="ECO:0000256" key="9">
    <source>
        <dbReference type="ARBA" id="ARBA00050776"/>
    </source>
</evidence>
<dbReference type="EMBL" id="JACXAH010000002">
    <property type="protein sequence ID" value="MBD1371066.1"/>
    <property type="molecule type" value="Genomic_DNA"/>
</dbReference>
<dbReference type="Proteomes" id="UP000661691">
    <property type="component" value="Unassembled WGS sequence"/>
</dbReference>
<dbReference type="InterPro" id="IPR015421">
    <property type="entry name" value="PyrdxlP-dep_Trfase_major"/>
</dbReference>
<keyword evidence="4" id="KW-0808">Transferase</keyword>
<dbReference type="GO" id="GO:0046872">
    <property type="term" value="F:metal ion binding"/>
    <property type="evidence" value="ECO:0007669"/>
    <property type="project" value="UniProtKB-KW"/>
</dbReference>
<evidence type="ECO:0000313" key="12">
    <source>
        <dbReference type="EMBL" id="MBD1371066.1"/>
    </source>
</evidence>
<reference evidence="12" key="1">
    <citation type="submission" date="2020-09" db="EMBL/GenBank/DDBJ databases">
        <title>A novel bacterium of genus Hazenella, isolated from South China Sea.</title>
        <authorList>
            <person name="Huang H."/>
            <person name="Mo K."/>
            <person name="Hu Y."/>
        </authorList>
    </citation>
    <scope>NUCLEOTIDE SEQUENCE</scope>
    <source>
        <strain evidence="12">IB182357</strain>
    </source>
</reference>
<dbReference type="GO" id="GO:0031071">
    <property type="term" value="F:cysteine desulfurase activity"/>
    <property type="evidence" value="ECO:0007669"/>
    <property type="project" value="UniProtKB-EC"/>
</dbReference>
<dbReference type="EC" id="2.8.1.7" evidence="3"/>
<dbReference type="RefSeq" id="WP_191141352.1">
    <property type="nucleotide sequence ID" value="NZ_JACXAH010000002.1"/>
</dbReference>
<organism evidence="12 13">
    <name type="scientific">Polycladospora coralii</name>
    <dbReference type="NCBI Taxonomy" id="2771432"/>
    <lineage>
        <taxon>Bacteria</taxon>
        <taxon>Bacillati</taxon>
        <taxon>Bacillota</taxon>
        <taxon>Bacilli</taxon>
        <taxon>Bacillales</taxon>
        <taxon>Thermoactinomycetaceae</taxon>
        <taxon>Polycladospora</taxon>
    </lineage>
</organism>
<comment type="caution">
    <text evidence="12">The sequence shown here is derived from an EMBL/GenBank/DDBJ whole genome shotgun (WGS) entry which is preliminary data.</text>
</comment>
<dbReference type="InterPro" id="IPR000192">
    <property type="entry name" value="Aminotrans_V_dom"/>
</dbReference>
<evidence type="ECO:0000256" key="2">
    <source>
        <dbReference type="ARBA" id="ARBA00006490"/>
    </source>
</evidence>
<dbReference type="InterPro" id="IPR016454">
    <property type="entry name" value="Cysteine_dSase"/>
</dbReference>
<dbReference type="AlphaFoldDB" id="A0A926N5N8"/>
<evidence type="ECO:0000256" key="1">
    <source>
        <dbReference type="ARBA" id="ARBA00001933"/>
    </source>
</evidence>
<dbReference type="Gene3D" id="3.40.640.10">
    <property type="entry name" value="Type I PLP-dependent aspartate aminotransferase-like (Major domain)"/>
    <property type="match status" value="1"/>
</dbReference>
<dbReference type="InterPro" id="IPR020578">
    <property type="entry name" value="Aminotrans_V_PyrdxlP_BS"/>
</dbReference>
<gene>
    <name evidence="12" type="ORF">IC620_01670</name>
</gene>
<dbReference type="PIRSF" id="PIRSF005572">
    <property type="entry name" value="NifS"/>
    <property type="match status" value="1"/>
</dbReference>
<dbReference type="NCBIfam" id="NF002806">
    <property type="entry name" value="PRK02948.1"/>
    <property type="match status" value="1"/>
</dbReference>
<proteinExistence type="inferred from homology"/>
<evidence type="ECO:0000313" key="13">
    <source>
        <dbReference type="Proteomes" id="UP000661691"/>
    </source>
</evidence>
<dbReference type="PANTHER" id="PTHR11601:SF34">
    <property type="entry name" value="CYSTEINE DESULFURASE"/>
    <property type="match status" value="1"/>
</dbReference>
<evidence type="ECO:0000256" key="8">
    <source>
        <dbReference type="ARBA" id="ARBA00023014"/>
    </source>
</evidence>
<keyword evidence="13" id="KW-1185">Reference proteome</keyword>
<evidence type="ECO:0000259" key="11">
    <source>
        <dbReference type="Pfam" id="PF00266"/>
    </source>
</evidence>
<dbReference type="InterPro" id="IPR015422">
    <property type="entry name" value="PyrdxlP-dep_Trfase_small"/>
</dbReference>
<accession>A0A926N5N8</accession>
<dbReference type="PROSITE" id="PS00595">
    <property type="entry name" value="AA_TRANSFER_CLASS_5"/>
    <property type="match status" value="1"/>
</dbReference>
<evidence type="ECO:0000256" key="5">
    <source>
        <dbReference type="ARBA" id="ARBA00022723"/>
    </source>
</evidence>
<keyword evidence="7" id="KW-0408">Iron</keyword>